<proteinExistence type="predicted"/>
<evidence type="ECO:0008006" key="2">
    <source>
        <dbReference type="Google" id="ProtNLM"/>
    </source>
</evidence>
<dbReference type="EMBL" id="UOEA01000045">
    <property type="protein sequence ID" value="VAV83692.1"/>
    <property type="molecule type" value="Genomic_DNA"/>
</dbReference>
<name>A0A3B0QTX7_9ZZZZ</name>
<protein>
    <recommendedName>
        <fullName evidence="2">SCP2 domain-containing protein</fullName>
    </recommendedName>
</protein>
<dbReference type="AlphaFoldDB" id="A0A3B0QTX7"/>
<accession>A0A3B0QTX7</accession>
<organism evidence="1">
    <name type="scientific">hydrothermal vent metagenome</name>
    <dbReference type="NCBI Taxonomy" id="652676"/>
    <lineage>
        <taxon>unclassified sequences</taxon>
        <taxon>metagenomes</taxon>
        <taxon>ecological metagenomes</taxon>
    </lineage>
</organism>
<sequence length="155" mass="18033">MDFDDLSKEISGELTDGFLHVLLESMSFCFDAPLIGDVFKDIKEFRRNIDGFEGRYLFVSEDGAICEAATFKKNKMKVKKDIDLEDRKINNWDIIVRFKNARALRNYLFSEDQDILNLILTNDVEVEGNLNYLFKFGFISKDLLRKTGLDKLQLN</sequence>
<gene>
    <name evidence="1" type="ORF">MNBD_DELTA01-966</name>
</gene>
<reference evidence="1" key="1">
    <citation type="submission" date="2018-06" db="EMBL/GenBank/DDBJ databases">
        <authorList>
            <person name="Zhirakovskaya E."/>
        </authorList>
    </citation>
    <scope>NUCLEOTIDE SEQUENCE</scope>
</reference>
<evidence type="ECO:0000313" key="1">
    <source>
        <dbReference type="EMBL" id="VAV83692.1"/>
    </source>
</evidence>